<gene>
    <name evidence="7" type="ORF">SAMN02745746_02184</name>
</gene>
<evidence type="ECO:0000256" key="6">
    <source>
        <dbReference type="SAM" id="Phobius"/>
    </source>
</evidence>
<feature type="transmembrane region" description="Helical" evidence="6">
    <location>
        <begin position="12"/>
        <end position="30"/>
    </location>
</feature>
<evidence type="ECO:0000256" key="3">
    <source>
        <dbReference type="ARBA" id="ARBA00022692"/>
    </source>
</evidence>
<keyword evidence="4 6" id="KW-1133">Transmembrane helix</keyword>
<name>A0A1Y6BX77_9NEIS</name>
<keyword evidence="2" id="KW-1003">Cell membrane</keyword>
<dbReference type="RefSeq" id="WP_085276437.1">
    <property type="nucleotide sequence ID" value="NZ_FXAG01000010.1"/>
</dbReference>
<evidence type="ECO:0000256" key="5">
    <source>
        <dbReference type="ARBA" id="ARBA00023136"/>
    </source>
</evidence>
<dbReference type="GO" id="GO:0005886">
    <property type="term" value="C:plasma membrane"/>
    <property type="evidence" value="ECO:0007669"/>
    <property type="project" value="UniProtKB-SubCell"/>
</dbReference>
<evidence type="ECO:0000313" key="8">
    <source>
        <dbReference type="Proteomes" id="UP000192920"/>
    </source>
</evidence>
<evidence type="ECO:0000256" key="4">
    <source>
        <dbReference type="ARBA" id="ARBA00022989"/>
    </source>
</evidence>
<dbReference type="AlphaFoldDB" id="A0A1Y6BX77"/>
<evidence type="ECO:0000313" key="7">
    <source>
        <dbReference type="EMBL" id="SMF25567.1"/>
    </source>
</evidence>
<feature type="transmembrane region" description="Helical" evidence="6">
    <location>
        <begin position="42"/>
        <end position="63"/>
    </location>
</feature>
<evidence type="ECO:0000256" key="2">
    <source>
        <dbReference type="ARBA" id="ARBA00022475"/>
    </source>
</evidence>
<protein>
    <submittedName>
        <fullName evidence="7">Caa(3)-type oxidase, subunit IV</fullName>
    </submittedName>
</protein>
<keyword evidence="3 6" id="KW-0812">Transmembrane</keyword>
<dbReference type="EMBL" id="FXAG01000010">
    <property type="protein sequence ID" value="SMF25567.1"/>
    <property type="molecule type" value="Genomic_DNA"/>
</dbReference>
<dbReference type="InterPro" id="IPR005171">
    <property type="entry name" value="Cyt_c_oxidase_su4_prok"/>
</dbReference>
<accession>A0A1Y6BX77</accession>
<evidence type="ECO:0000256" key="1">
    <source>
        <dbReference type="ARBA" id="ARBA00004651"/>
    </source>
</evidence>
<keyword evidence="5 6" id="KW-0472">Membrane</keyword>
<comment type="subcellular location">
    <subcellularLocation>
        <location evidence="1">Cell membrane</location>
        <topology evidence="1">Multi-pass membrane protein</topology>
    </subcellularLocation>
</comment>
<dbReference type="Proteomes" id="UP000192920">
    <property type="component" value="Unassembled WGS sequence"/>
</dbReference>
<dbReference type="Pfam" id="PF03626">
    <property type="entry name" value="COX4_pro"/>
    <property type="match status" value="1"/>
</dbReference>
<feature type="transmembrane region" description="Helical" evidence="6">
    <location>
        <begin position="70"/>
        <end position="90"/>
    </location>
</feature>
<reference evidence="8" key="1">
    <citation type="submission" date="2017-04" db="EMBL/GenBank/DDBJ databases">
        <authorList>
            <person name="Varghese N."/>
            <person name="Submissions S."/>
        </authorList>
    </citation>
    <scope>NUCLEOTIDE SEQUENCE [LARGE SCALE GENOMIC DNA]</scope>
    <source>
        <strain evidence="8">DSM 22618</strain>
    </source>
</reference>
<organism evidence="7 8">
    <name type="scientific">Pseudogulbenkiania subflava DSM 22618</name>
    <dbReference type="NCBI Taxonomy" id="1123014"/>
    <lineage>
        <taxon>Bacteria</taxon>
        <taxon>Pseudomonadati</taxon>
        <taxon>Pseudomonadota</taxon>
        <taxon>Betaproteobacteria</taxon>
        <taxon>Neisseriales</taxon>
        <taxon>Chromobacteriaceae</taxon>
        <taxon>Pseudogulbenkiania</taxon>
    </lineage>
</organism>
<keyword evidence="8" id="KW-1185">Reference proteome</keyword>
<dbReference type="STRING" id="1123014.SAMN02745746_02184"/>
<sequence length="116" mass="13170">MEHASGQQHPIGLYLKVWGLLFVLSTLSYLVDYFHLQGFLRWFLIVAFMLLKAGLIVSVFMHLRWERLALVYAILIPPLCLLVLVGLMQAEANYTFSTRGVFFGDESAATAHVKPK</sequence>
<proteinExistence type="predicted"/>